<evidence type="ECO:0000256" key="1">
    <source>
        <dbReference type="SAM" id="MobiDB-lite"/>
    </source>
</evidence>
<evidence type="ECO:0000313" key="2">
    <source>
        <dbReference type="EMBL" id="VAH03317.1"/>
    </source>
</evidence>
<name>A0A9R0UR32_TRITD</name>
<protein>
    <submittedName>
        <fullName evidence="2">Uncharacterized protein</fullName>
    </submittedName>
</protein>
<reference evidence="2 3" key="1">
    <citation type="submission" date="2017-09" db="EMBL/GenBank/DDBJ databases">
        <authorList>
            <consortium name="International Durum Wheat Genome Sequencing Consortium (IDWGSC)"/>
            <person name="Milanesi L."/>
        </authorList>
    </citation>
    <scope>NUCLEOTIDE SEQUENCE [LARGE SCALE GENOMIC DNA]</scope>
    <source>
        <strain evidence="3">cv. Svevo</strain>
    </source>
</reference>
<gene>
    <name evidence="2" type="ORF">TRITD_1Av1G060740</name>
</gene>
<dbReference type="EMBL" id="LT934111">
    <property type="protein sequence ID" value="VAH03317.1"/>
    <property type="molecule type" value="Genomic_DNA"/>
</dbReference>
<dbReference type="Gramene" id="TRITD1Av1G060740.1">
    <property type="protein sequence ID" value="TRITD1Av1G060740.1"/>
    <property type="gene ID" value="TRITD1Av1G060740"/>
</dbReference>
<keyword evidence="3" id="KW-1185">Reference proteome</keyword>
<accession>A0A9R0UR32</accession>
<feature type="region of interest" description="Disordered" evidence="1">
    <location>
        <begin position="1"/>
        <end position="56"/>
    </location>
</feature>
<feature type="region of interest" description="Disordered" evidence="1">
    <location>
        <begin position="93"/>
        <end position="136"/>
    </location>
</feature>
<feature type="compositionally biased region" description="Low complexity" evidence="1">
    <location>
        <begin position="93"/>
        <end position="124"/>
    </location>
</feature>
<organism evidence="2 3">
    <name type="scientific">Triticum turgidum subsp. durum</name>
    <name type="common">Durum wheat</name>
    <name type="synonym">Triticum durum</name>
    <dbReference type="NCBI Taxonomy" id="4567"/>
    <lineage>
        <taxon>Eukaryota</taxon>
        <taxon>Viridiplantae</taxon>
        <taxon>Streptophyta</taxon>
        <taxon>Embryophyta</taxon>
        <taxon>Tracheophyta</taxon>
        <taxon>Spermatophyta</taxon>
        <taxon>Magnoliopsida</taxon>
        <taxon>Liliopsida</taxon>
        <taxon>Poales</taxon>
        <taxon>Poaceae</taxon>
        <taxon>BOP clade</taxon>
        <taxon>Pooideae</taxon>
        <taxon>Triticodae</taxon>
        <taxon>Triticeae</taxon>
        <taxon>Triticinae</taxon>
        <taxon>Triticum</taxon>
    </lineage>
</organism>
<evidence type="ECO:0000313" key="3">
    <source>
        <dbReference type="Proteomes" id="UP000324705"/>
    </source>
</evidence>
<dbReference type="Proteomes" id="UP000324705">
    <property type="component" value="Chromosome 1A"/>
</dbReference>
<proteinExistence type="predicted"/>
<sequence>MEGDRGAEAGDVQQGKDVATAGGGTHDHGRPESVGPRHALIARVRPHPPSNVNRCRRSGVGAKISRYLELVDRAGVGGEAGVEHVGTVPCGGAARAAGQHGRTTGAGQIGASAGAGQAGLGADQDAVEKTSNSTTP</sequence>
<dbReference type="OMA" id="ADQDAME"/>
<dbReference type="AlphaFoldDB" id="A0A9R0UR32"/>